<dbReference type="AlphaFoldDB" id="A0AAD7BG85"/>
<keyword evidence="1" id="KW-0677">Repeat</keyword>
<reference evidence="3" key="1">
    <citation type="submission" date="2023-03" db="EMBL/GenBank/DDBJ databases">
        <title>Massive genome expansion in bonnet fungi (Mycena s.s.) driven by repeated elements and novel gene families across ecological guilds.</title>
        <authorList>
            <consortium name="Lawrence Berkeley National Laboratory"/>
            <person name="Harder C.B."/>
            <person name="Miyauchi S."/>
            <person name="Viragh M."/>
            <person name="Kuo A."/>
            <person name="Thoen E."/>
            <person name="Andreopoulos B."/>
            <person name="Lu D."/>
            <person name="Skrede I."/>
            <person name="Drula E."/>
            <person name="Henrissat B."/>
            <person name="Morin E."/>
            <person name="Kohler A."/>
            <person name="Barry K."/>
            <person name="LaButti K."/>
            <person name="Morin E."/>
            <person name="Salamov A."/>
            <person name="Lipzen A."/>
            <person name="Mereny Z."/>
            <person name="Hegedus B."/>
            <person name="Baldrian P."/>
            <person name="Stursova M."/>
            <person name="Weitz H."/>
            <person name="Taylor A."/>
            <person name="Grigoriev I.V."/>
            <person name="Nagy L.G."/>
            <person name="Martin F."/>
            <person name="Kauserud H."/>
        </authorList>
    </citation>
    <scope>NUCLEOTIDE SEQUENCE</scope>
    <source>
        <strain evidence="3">9284</strain>
    </source>
</reference>
<evidence type="ECO:0000256" key="1">
    <source>
        <dbReference type="ARBA" id="ARBA00022737"/>
    </source>
</evidence>
<evidence type="ECO:0000259" key="2">
    <source>
        <dbReference type="Pfam" id="PF24883"/>
    </source>
</evidence>
<dbReference type="InterPro" id="IPR027417">
    <property type="entry name" value="P-loop_NTPase"/>
</dbReference>
<protein>
    <recommendedName>
        <fullName evidence="2">Nephrocystin 3-like N-terminal domain-containing protein</fullName>
    </recommendedName>
</protein>
<dbReference type="SUPFAM" id="SSF52540">
    <property type="entry name" value="P-loop containing nucleoside triphosphate hydrolases"/>
    <property type="match status" value="1"/>
</dbReference>
<dbReference type="Gene3D" id="3.40.50.300">
    <property type="entry name" value="P-loop containing nucleotide triphosphate hydrolases"/>
    <property type="match status" value="1"/>
</dbReference>
<dbReference type="Proteomes" id="UP001221142">
    <property type="component" value="Unassembled WGS sequence"/>
</dbReference>
<comment type="caution">
    <text evidence="3">The sequence shown here is derived from an EMBL/GenBank/DDBJ whole genome shotgun (WGS) entry which is preliminary data.</text>
</comment>
<dbReference type="EMBL" id="JARKIF010000017">
    <property type="protein sequence ID" value="KAJ7620081.1"/>
    <property type="molecule type" value="Genomic_DNA"/>
</dbReference>
<sequence length="434" mass="48959">LHQHAALEAISDSVETFNQPKYHPHTRIQMLEHLLRWSTADENNNYWTASDMENSVLWLHGPAGAGKSAIIQTLALRLQDVGRLGGTFFFKRGHPSRGNARALFTTLAYQLTLVNPAVRKILSKAVEEDPSLVVRSMPSQLRELIVKPCVSVHESDSPGRILLIDGLDECDGIAVQQEILHSIGEIFCGQPHRLKLILASRPEPEIRETFQEIPSKSLYTLVVERAFGDVERFLLREFSRIRKEHNETMAGVDSPWPSPATLNTLVVKSSGYFVYASTVIKFVDDKQFRPTEQLELILDPTSDAEVHPFEPLDQLYFQILSQVPLRLRPRLLSILAVLTTNWNLSIHHIEQLLGFKAGDVRLTLRKLHSVLDLGSHDSSPIMVSHALFGEFLSSQNRSSIFHVSHKYRVDIICTALNVLSSTQLLPRGHVAWFV</sequence>
<dbReference type="PANTHER" id="PTHR10039:SF17">
    <property type="entry name" value="FUNGAL STAND N-TERMINAL GOODBYE DOMAIN-CONTAINING PROTEIN-RELATED"/>
    <property type="match status" value="1"/>
</dbReference>
<evidence type="ECO:0000313" key="3">
    <source>
        <dbReference type="EMBL" id="KAJ7620081.1"/>
    </source>
</evidence>
<feature type="non-terminal residue" evidence="3">
    <location>
        <position position="1"/>
    </location>
</feature>
<keyword evidence="4" id="KW-1185">Reference proteome</keyword>
<evidence type="ECO:0000313" key="4">
    <source>
        <dbReference type="Proteomes" id="UP001221142"/>
    </source>
</evidence>
<proteinExistence type="predicted"/>
<gene>
    <name evidence="3" type="ORF">FB45DRAFT_754492</name>
</gene>
<name>A0AAD7BG85_9AGAR</name>
<feature type="domain" description="Nephrocystin 3-like N-terminal" evidence="2">
    <location>
        <begin position="36"/>
        <end position="201"/>
    </location>
</feature>
<dbReference type="Pfam" id="PF24883">
    <property type="entry name" value="NPHP3_N"/>
    <property type="match status" value="1"/>
</dbReference>
<accession>A0AAD7BG85</accession>
<dbReference type="PANTHER" id="PTHR10039">
    <property type="entry name" value="AMELOGENIN"/>
    <property type="match status" value="1"/>
</dbReference>
<dbReference type="InterPro" id="IPR056884">
    <property type="entry name" value="NPHP3-like_N"/>
</dbReference>
<organism evidence="3 4">
    <name type="scientific">Roridomyces roridus</name>
    <dbReference type="NCBI Taxonomy" id="1738132"/>
    <lineage>
        <taxon>Eukaryota</taxon>
        <taxon>Fungi</taxon>
        <taxon>Dikarya</taxon>
        <taxon>Basidiomycota</taxon>
        <taxon>Agaricomycotina</taxon>
        <taxon>Agaricomycetes</taxon>
        <taxon>Agaricomycetidae</taxon>
        <taxon>Agaricales</taxon>
        <taxon>Marasmiineae</taxon>
        <taxon>Mycenaceae</taxon>
        <taxon>Roridomyces</taxon>
    </lineage>
</organism>